<evidence type="ECO:0000259" key="8">
    <source>
        <dbReference type="PROSITE" id="PS50011"/>
    </source>
</evidence>
<evidence type="ECO:0000256" key="4">
    <source>
        <dbReference type="ARBA" id="ARBA00022777"/>
    </source>
</evidence>
<dbReference type="InterPro" id="IPR000719">
    <property type="entry name" value="Prot_kinase_dom"/>
</dbReference>
<dbReference type="PROSITE" id="PS00108">
    <property type="entry name" value="PROTEIN_KINASE_ST"/>
    <property type="match status" value="1"/>
</dbReference>
<dbReference type="PROSITE" id="PS50011">
    <property type="entry name" value="PROTEIN_KINASE_DOM"/>
    <property type="match status" value="1"/>
</dbReference>
<name>A0A6G0X4A0_9STRA</name>
<evidence type="ECO:0000256" key="6">
    <source>
        <dbReference type="PROSITE-ProRule" id="PRU10141"/>
    </source>
</evidence>
<feature type="domain" description="Protein kinase" evidence="8">
    <location>
        <begin position="17"/>
        <end position="332"/>
    </location>
</feature>
<keyword evidence="5 6" id="KW-0067">ATP-binding</keyword>
<dbReference type="VEuPathDB" id="FungiDB:AeMF1_005138"/>
<dbReference type="Gene3D" id="1.10.510.10">
    <property type="entry name" value="Transferase(Phosphotransferase) domain 1"/>
    <property type="match status" value="1"/>
</dbReference>
<dbReference type="InterPro" id="IPR017441">
    <property type="entry name" value="Protein_kinase_ATP_BS"/>
</dbReference>
<dbReference type="InterPro" id="IPR008271">
    <property type="entry name" value="Ser/Thr_kinase_AS"/>
</dbReference>
<keyword evidence="10" id="KW-1185">Reference proteome</keyword>
<comment type="caution">
    <text evidence="9">The sequence shown here is derived from an EMBL/GenBank/DDBJ whole genome shotgun (WGS) entry which is preliminary data.</text>
</comment>
<dbReference type="InterPro" id="IPR050494">
    <property type="entry name" value="Ser_Thr_dual-spec_kinase"/>
</dbReference>
<sequence>MESLRLIHGVTMLEKRFLYRRHLGTGTSSIVVLAMDTLTKKNVAIKIWHKALSAAGEREVDVLELVADKRPSAGLPIVQLYGSFYYKDHLCIVMERVGLPIRLRPRSSPEAPTSMSLSAIELAVDSHAVCTARPQMDRNKLRQIIFQTCAALAFVHSLTLIHADVKPDNILCDNSVVEGSVKLIDFGNAMYNSEAAELVSAHEYDVQTMLYRAPEVAVGASLTTAADMWSVGCILLEGVLGTPPFLTHTRSTLLAQIDQLVPVTFSQGLYLNEFATYRKKVELKPVSLDDLLTRFGIAVDKERDLVSFLRSCLTVDPVNRLTAAQAVVHPFLLPVNPARRLTNAN</sequence>
<protein>
    <recommendedName>
        <fullName evidence="8">Protein kinase domain-containing protein</fullName>
    </recommendedName>
</protein>
<organism evidence="9 10">
    <name type="scientific">Aphanomyces euteiches</name>
    <dbReference type="NCBI Taxonomy" id="100861"/>
    <lineage>
        <taxon>Eukaryota</taxon>
        <taxon>Sar</taxon>
        <taxon>Stramenopiles</taxon>
        <taxon>Oomycota</taxon>
        <taxon>Saprolegniomycetes</taxon>
        <taxon>Saprolegniales</taxon>
        <taxon>Verrucalvaceae</taxon>
        <taxon>Aphanomyces</taxon>
    </lineage>
</organism>
<keyword evidence="1 7" id="KW-0723">Serine/threonine-protein kinase</keyword>
<evidence type="ECO:0000313" key="10">
    <source>
        <dbReference type="Proteomes" id="UP000481153"/>
    </source>
</evidence>
<dbReference type="Gene3D" id="3.30.200.20">
    <property type="entry name" value="Phosphorylase Kinase, domain 1"/>
    <property type="match status" value="1"/>
</dbReference>
<comment type="similarity">
    <text evidence="7">Belongs to the protein kinase superfamily.</text>
</comment>
<dbReference type="PROSITE" id="PS00107">
    <property type="entry name" value="PROTEIN_KINASE_ATP"/>
    <property type="match status" value="1"/>
</dbReference>
<keyword evidence="3 6" id="KW-0547">Nucleotide-binding</keyword>
<dbReference type="AlphaFoldDB" id="A0A6G0X4A0"/>
<dbReference type="PANTHER" id="PTHR24058:SF130">
    <property type="entry name" value="SERINE_THREONINE PROTEIN KINASES-RELATED"/>
    <property type="match status" value="1"/>
</dbReference>
<reference evidence="9 10" key="1">
    <citation type="submission" date="2019-07" db="EMBL/GenBank/DDBJ databases">
        <title>Genomics analysis of Aphanomyces spp. identifies a new class of oomycete effector associated with host adaptation.</title>
        <authorList>
            <person name="Gaulin E."/>
        </authorList>
    </citation>
    <scope>NUCLEOTIDE SEQUENCE [LARGE SCALE GENOMIC DNA]</scope>
    <source>
        <strain evidence="9 10">ATCC 201684</strain>
    </source>
</reference>
<evidence type="ECO:0000256" key="1">
    <source>
        <dbReference type="ARBA" id="ARBA00022527"/>
    </source>
</evidence>
<dbReference type="GO" id="GO:0005524">
    <property type="term" value="F:ATP binding"/>
    <property type="evidence" value="ECO:0007669"/>
    <property type="project" value="UniProtKB-UniRule"/>
</dbReference>
<evidence type="ECO:0000256" key="2">
    <source>
        <dbReference type="ARBA" id="ARBA00022679"/>
    </source>
</evidence>
<dbReference type="InterPro" id="IPR011009">
    <property type="entry name" value="Kinase-like_dom_sf"/>
</dbReference>
<keyword evidence="4" id="KW-0418">Kinase</keyword>
<dbReference type="GO" id="GO:0004674">
    <property type="term" value="F:protein serine/threonine kinase activity"/>
    <property type="evidence" value="ECO:0007669"/>
    <property type="project" value="UniProtKB-KW"/>
</dbReference>
<dbReference type="Pfam" id="PF00069">
    <property type="entry name" value="Pkinase"/>
    <property type="match status" value="1"/>
</dbReference>
<evidence type="ECO:0000256" key="5">
    <source>
        <dbReference type="ARBA" id="ARBA00022840"/>
    </source>
</evidence>
<dbReference type="EMBL" id="VJMJ01000109">
    <property type="protein sequence ID" value="KAF0734652.1"/>
    <property type="molecule type" value="Genomic_DNA"/>
</dbReference>
<dbReference type="Proteomes" id="UP000481153">
    <property type="component" value="Unassembled WGS sequence"/>
</dbReference>
<evidence type="ECO:0000256" key="3">
    <source>
        <dbReference type="ARBA" id="ARBA00022741"/>
    </source>
</evidence>
<dbReference type="SUPFAM" id="SSF56112">
    <property type="entry name" value="Protein kinase-like (PK-like)"/>
    <property type="match status" value="1"/>
</dbReference>
<proteinExistence type="inferred from homology"/>
<feature type="binding site" evidence="6">
    <location>
        <position position="46"/>
    </location>
    <ligand>
        <name>ATP</name>
        <dbReference type="ChEBI" id="CHEBI:30616"/>
    </ligand>
</feature>
<keyword evidence="2" id="KW-0808">Transferase</keyword>
<gene>
    <name evidence="9" type="ORF">Ae201684_008724</name>
</gene>
<evidence type="ECO:0000313" key="9">
    <source>
        <dbReference type="EMBL" id="KAF0734652.1"/>
    </source>
</evidence>
<dbReference type="PANTHER" id="PTHR24058">
    <property type="entry name" value="DUAL SPECIFICITY PROTEIN KINASE"/>
    <property type="match status" value="1"/>
</dbReference>
<accession>A0A6G0X4A0</accession>
<dbReference type="SMART" id="SM00220">
    <property type="entry name" value="S_TKc"/>
    <property type="match status" value="1"/>
</dbReference>
<evidence type="ECO:0000256" key="7">
    <source>
        <dbReference type="RuleBase" id="RU000304"/>
    </source>
</evidence>